<dbReference type="AlphaFoldDB" id="A0A9P0P7R4"/>
<evidence type="ECO:0000313" key="1">
    <source>
        <dbReference type="EMBL" id="CAH1970740.1"/>
    </source>
</evidence>
<gene>
    <name evidence="1" type="ORF">ACAOBT_LOCUS9082</name>
</gene>
<accession>A0A9P0P7R4</accession>
<protein>
    <submittedName>
        <fullName evidence="1">Uncharacterized protein</fullName>
    </submittedName>
</protein>
<reference evidence="1" key="1">
    <citation type="submission" date="2022-03" db="EMBL/GenBank/DDBJ databases">
        <authorList>
            <person name="Sayadi A."/>
        </authorList>
    </citation>
    <scope>NUCLEOTIDE SEQUENCE</scope>
</reference>
<keyword evidence="2" id="KW-1185">Reference proteome</keyword>
<comment type="caution">
    <text evidence="1">The sequence shown here is derived from an EMBL/GenBank/DDBJ whole genome shotgun (WGS) entry which is preliminary data.</text>
</comment>
<sequence>MSSVKLSRPLPKRLILLGSRSKSTLWCLSRK</sequence>
<dbReference type="EMBL" id="CAKOFQ010006777">
    <property type="protein sequence ID" value="CAH1970740.1"/>
    <property type="molecule type" value="Genomic_DNA"/>
</dbReference>
<organism evidence="1 2">
    <name type="scientific">Acanthoscelides obtectus</name>
    <name type="common">Bean weevil</name>
    <name type="synonym">Bruchus obtectus</name>
    <dbReference type="NCBI Taxonomy" id="200917"/>
    <lineage>
        <taxon>Eukaryota</taxon>
        <taxon>Metazoa</taxon>
        <taxon>Ecdysozoa</taxon>
        <taxon>Arthropoda</taxon>
        <taxon>Hexapoda</taxon>
        <taxon>Insecta</taxon>
        <taxon>Pterygota</taxon>
        <taxon>Neoptera</taxon>
        <taxon>Endopterygota</taxon>
        <taxon>Coleoptera</taxon>
        <taxon>Polyphaga</taxon>
        <taxon>Cucujiformia</taxon>
        <taxon>Chrysomeloidea</taxon>
        <taxon>Chrysomelidae</taxon>
        <taxon>Bruchinae</taxon>
        <taxon>Bruchini</taxon>
        <taxon>Acanthoscelides</taxon>
    </lineage>
</organism>
<evidence type="ECO:0000313" key="2">
    <source>
        <dbReference type="Proteomes" id="UP001152888"/>
    </source>
</evidence>
<dbReference type="Proteomes" id="UP001152888">
    <property type="component" value="Unassembled WGS sequence"/>
</dbReference>
<name>A0A9P0P7R4_ACAOB</name>
<proteinExistence type="predicted"/>